<sequence>MIQTRAIAFLRPLAVTGLLFAAALPLASAQSFSTVEERMSAAQFREAGLDKLSAEELAALNAWLQKNVGGASATAAPSAVQDRTGFGSDPSGGAGEVRSRLQGEFRGWQGKTVFALDNGQVWQQVGNDKWTGVKVENPTVLIEPAAFGSWRLKVEGYNTTTKVKRVR</sequence>
<dbReference type="EMBL" id="JBBDHC010000004">
    <property type="protein sequence ID" value="MEJ1248800.1"/>
    <property type="molecule type" value="Genomic_DNA"/>
</dbReference>
<feature type="chain" id="PRO_5043959403" description="Secreted protein" evidence="2">
    <location>
        <begin position="22"/>
        <end position="167"/>
    </location>
</feature>
<dbReference type="RefSeq" id="WP_337334520.1">
    <property type="nucleotide sequence ID" value="NZ_JBBDHC010000004.1"/>
</dbReference>
<evidence type="ECO:0000256" key="1">
    <source>
        <dbReference type="SAM" id="MobiDB-lite"/>
    </source>
</evidence>
<keyword evidence="4" id="KW-1185">Reference proteome</keyword>
<comment type="caution">
    <text evidence="3">The sequence shown here is derived from an EMBL/GenBank/DDBJ whole genome shotgun (WGS) entry which is preliminary data.</text>
</comment>
<feature type="signal peptide" evidence="2">
    <location>
        <begin position="1"/>
        <end position="21"/>
    </location>
</feature>
<evidence type="ECO:0000256" key="2">
    <source>
        <dbReference type="SAM" id="SignalP"/>
    </source>
</evidence>
<gene>
    <name evidence="3" type="ORF">WB794_03800</name>
</gene>
<evidence type="ECO:0000313" key="4">
    <source>
        <dbReference type="Proteomes" id="UP001364472"/>
    </source>
</evidence>
<feature type="region of interest" description="Disordered" evidence="1">
    <location>
        <begin position="75"/>
        <end position="97"/>
    </location>
</feature>
<keyword evidence="2" id="KW-0732">Signal</keyword>
<evidence type="ECO:0008006" key="5">
    <source>
        <dbReference type="Google" id="ProtNLM"/>
    </source>
</evidence>
<evidence type="ECO:0000313" key="3">
    <source>
        <dbReference type="EMBL" id="MEJ1248800.1"/>
    </source>
</evidence>
<proteinExistence type="predicted"/>
<dbReference type="AlphaFoldDB" id="A0AAW9QWD1"/>
<reference evidence="3 4" key="1">
    <citation type="journal article" date="2016" name="Antonie Van Leeuwenhoek">
        <title>Denitratimonas tolerans gen. nov., sp. nov., a denitrifying bacterium isolated from a bioreactor for tannery wastewater treatment.</title>
        <authorList>
            <person name="Han S.I."/>
            <person name="Kim J.O."/>
            <person name="Lee Y.R."/>
            <person name="Ekpeghere K.I."/>
            <person name="Koh S.C."/>
            <person name="Whang K.S."/>
        </authorList>
    </citation>
    <scope>NUCLEOTIDE SEQUENCE [LARGE SCALE GENOMIC DNA]</scope>
    <source>
        <strain evidence="3 4">KACC 17565</strain>
    </source>
</reference>
<name>A0AAW9QWD1_9GAMM</name>
<organism evidence="3 4">
    <name type="scientific">Denitratimonas tolerans</name>
    <dbReference type="NCBI Taxonomy" id="1338420"/>
    <lineage>
        <taxon>Bacteria</taxon>
        <taxon>Pseudomonadati</taxon>
        <taxon>Pseudomonadota</taxon>
        <taxon>Gammaproteobacteria</taxon>
        <taxon>Lysobacterales</taxon>
        <taxon>Lysobacteraceae</taxon>
        <taxon>Denitratimonas</taxon>
    </lineage>
</organism>
<protein>
    <recommendedName>
        <fullName evidence="5">Secreted protein</fullName>
    </recommendedName>
</protein>
<accession>A0AAW9QWD1</accession>
<dbReference type="Proteomes" id="UP001364472">
    <property type="component" value="Unassembled WGS sequence"/>
</dbReference>